<dbReference type="InterPro" id="IPR036511">
    <property type="entry name" value="TGT-like_sf"/>
</dbReference>
<dbReference type="NCBIfam" id="TIGR00430">
    <property type="entry name" value="Q_tRNA_tgt"/>
    <property type="match status" value="1"/>
</dbReference>
<keyword evidence="3 6" id="KW-0819">tRNA processing</keyword>
<evidence type="ECO:0000256" key="1">
    <source>
        <dbReference type="ARBA" id="ARBA00022676"/>
    </source>
</evidence>
<comment type="similarity">
    <text evidence="6">Belongs to the queuine tRNA-ribosyltransferase family.</text>
</comment>
<dbReference type="PANTHER" id="PTHR43530">
    <property type="entry name" value="QUEUINE TRNA-RIBOSYLTRANSFERASE CATALYTIC SUBUNIT 1"/>
    <property type="match status" value="1"/>
</dbReference>
<feature type="binding site" evidence="6">
    <location>
        <position position="278"/>
    </location>
    <ligand>
        <name>substrate</name>
    </ligand>
</feature>
<keyword evidence="10" id="KW-1185">Reference proteome</keyword>
<keyword evidence="2 6" id="KW-0808">Transferase</keyword>
<dbReference type="SUPFAM" id="SSF51713">
    <property type="entry name" value="tRNA-guanine transglycosylase"/>
    <property type="match status" value="1"/>
</dbReference>
<dbReference type="NCBIfam" id="TIGR00449">
    <property type="entry name" value="tgt_general"/>
    <property type="match status" value="1"/>
</dbReference>
<feature type="binding site" evidence="6">
    <location>
        <position position="422"/>
    </location>
    <ligand>
        <name>Zn(2+)</name>
        <dbReference type="ChEBI" id="CHEBI:29105"/>
    </ligand>
</feature>
<dbReference type="InterPro" id="IPR002616">
    <property type="entry name" value="tRNA_ribo_trans-like"/>
</dbReference>
<name>A0AAD4QIR6_9AGAM</name>
<evidence type="ECO:0000313" key="10">
    <source>
        <dbReference type="Proteomes" id="UP001203297"/>
    </source>
</evidence>
<evidence type="ECO:0000256" key="5">
    <source>
        <dbReference type="ARBA" id="ARBA00022833"/>
    </source>
</evidence>
<feature type="active site" description="Proton acceptor" evidence="6">
    <location>
        <position position="178"/>
    </location>
</feature>
<dbReference type="AlphaFoldDB" id="A0AAD4QIR6"/>
<comment type="catalytic activity">
    <reaction evidence="6">
        <text>guanosine(34) in tRNA + queuine = queuosine(34) in tRNA + guanine</text>
        <dbReference type="Rhea" id="RHEA:16633"/>
        <dbReference type="Rhea" id="RHEA-COMP:10341"/>
        <dbReference type="Rhea" id="RHEA-COMP:18571"/>
        <dbReference type="ChEBI" id="CHEBI:16235"/>
        <dbReference type="ChEBI" id="CHEBI:17433"/>
        <dbReference type="ChEBI" id="CHEBI:74269"/>
        <dbReference type="ChEBI" id="CHEBI:194431"/>
        <dbReference type="EC" id="2.4.2.64"/>
    </reaction>
</comment>
<evidence type="ECO:0000256" key="6">
    <source>
        <dbReference type="HAMAP-Rule" id="MF_03218"/>
    </source>
</evidence>
<feature type="binding site" evidence="6">
    <location>
        <position position="393"/>
    </location>
    <ligand>
        <name>Zn(2+)</name>
        <dbReference type="ChEBI" id="CHEBI:29105"/>
    </ligand>
</feature>
<feature type="region of interest" description="RNA binding; important for wobble base 34 recognition" evidence="6">
    <location>
        <begin position="358"/>
        <end position="362"/>
    </location>
</feature>
<organism evidence="9 10">
    <name type="scientific">Multifurca ochricompacta</name>
    <dbReference type="NCBI Taxonomy" id="376703"/>
    <lineage>
        <taxon>Eukaryota</taxon>
        <taxon>Fungi</taxon>
        <taxon>Dikarya</taxon>
        <taxon>Basidiomycota</taxon>
        <taxon>Agaricomycotina</taxon>
        <taxon>Agaricomycetes</taxon>
        <taxon>Russulales</taxon>
        <taxon>Russulaceae</taxon>
        <taxon>Multifurca</taxon>
    </lineage>
</organism>
<feature type="domain" description="tRNA-guanine(15) transglycosylase-like" evidence="8">
    <location>
        <begin position="99"/>
        <end position="454"/>
    </location>
</feature>
<dbReference type="GO" id="GO:0005829">
    <property type="term" value="C:cytosol"/>
    <property type="evidence" value="ECO:0007669"/>
    <property type="project" value="TreeGrafter"/>
</dbReference>
<reference evidence="9" key="1">
    <citation type="journal article" date="2022" name="New Phytol.">
        <title>Evolutionary transition to the ectomycorrhizal habit in the genomes of a hyperdiverse lineage of mushroom-forming fungi.</title>
        <authorList>
            <person name="Looney B."/>
            <person name="Miyauchi S."/>
            <person name="Morin E."/>
            <person name="Drula E."/>
            <person name="Courty P.E."/>
            <person name="Kohler A."/>
            <person name="Kuo A."/>
            <person name="LaButti K."/>
            <person name="Pangilinan J."/>
            <person name="Lipzen A."/>
            <person name="Riley R."/>
            <person name="Andreopoulos W."/>
            <person name="He G."/>
            <person name="Johnson J."/>
            <person name="Nolan M."/>
            <person name="Tritt A."/>
            <person name="Barry K.W."/>
            <person name="Grigoriev I.V."/>
            <person name="Nagy L.G."/>
            <person name="Hibbett D."/>
            <person name="Henrissat B."/>
            <person name="Matheny P.B."/>
            <person name="Labbe J."/>
            <person name="Martin F.M."/>
        </authorList>
    </citation>
    <scope>NUCLEOTIDE SEQUENCE</scope>
    <source>
        <strain evidence="9">BPL690</strain>
    </source>
</reference>
<keyword evidence="6" id="KW-0963">Cytoplasm</keyword>
<sequence length="498" mass="54045">MPREPFVSLFGRGNGQPGQTHPLPGQTPTSRNGTNRVLYTTPHTHTHIHRSSGVKFISPPLLPPNLAAVAYTTVIAVPQLSCRVVLQYGVRGSRLCHTTRARVSRMKLAHGVTLLPTFMPVATQAAIKGLTPQQVEGLGITLILNNTYHLNLRPGIKVLREVGGAHQLQGWNHNLLTDSGGFQLVSLSKFTKITEEGALFASPFTGEPTMLTPEESISIQHAIGADIIMQLDDVVSSLTVGPRVGEAMRRSVRWLDRCIDFHDKSGRNKAQNLFAIVQGGLDSSLRDECLDEMIKRRKKVAGYAIGGLSGGEEKGIISQCAEKLPADKPRYSMGIGFAEDLLVCVALGVDMADCVFPTRTARFGVALTFKGPLNLKLGKHAKDLNPIDPTCPCPTCSNGVSRAILHHTATHETAAAHAITLHNLTFQARVMGQARDAIMKGTFPTYLRGFFENYFGDAGYPEWCVNALQSVGVDLLEGNPEAKIVKGDGARWEHSRAE</sequence>
<dbReference type="PANTHER" id="PTHR43530:SF1">
    <property type="entry name" value="QUEUINE TRNA-RIBOSYLTRANSFERASE CATALYTIC SUBUNIT 1"/>
    <property type="match status" value="1"/>
</dbReference>
<evidence type="ECO:0000256" key="3">
    <source>
        <dbReference type="ARBA" id="ARBA00022694"/>
    </source>
</evidence>
<dbReference type="Gene3D" id="3.20.20.105">
    <property type="entry name" value="Queuine tRNA-ribosyltransferase-like"/>
    <property type="match status" value="1"/>
</dbReference>
<feature type="binding site" evidence="6">
    <location>
        <position position="232"/>
    </location>
    <ligand>
        <name>substrate</name>
    </ligand>
</feature>
<dbReference type="InterPro" id="IPR004803">
    <property type="entry name" value="TGT"/>
</dbReference>
<protein>
    <recommendedName>
        <fullName evidence="6">Queuine tRNA-ribosyltransferase catalytic subunit 1</fullName>
        <ecNumber evidence="6">2.4.2.64</ecNumber>
    </recommendedName>
    <alternativeName>
        <fullName evidence="6">Guanine insertion enzyme</fullName>
    </alternativeName>
    <alternativeName>
        <fullName evidence="6">tRNA-guanine transglycosylase</fullName>
    </alternativeName>
</protein>
<evidence type="ECO:0000256" key="7">
    <source>
        <dbReference type="SAM" id="MobiDB-lite"/>
    </source>
</evidence>
<feature type="region of interest" description="RNA binding" evidence="6">
    <location>
        <begin position="334"/>
        <end position="340"/>
    </location>
</feature>
<evidence type="ECO:0000256" key="4">
    <source>
        <dbReference type="ARBA" id="ARBA00022723"/>
    </source>
</evidence>
<evidence type="ECO:0000313" key="9">
    <source>
        <dbReference type="EMBL" id="KAI0289777.1"/>
    </source>
</evidence>
<dbReference type="HAMAP" id="MF_00168">
    <property type="entry name" value="Q_tRNA_Tgt"/>
    <property type="match status" value="1"/>
</dbReference>
<comment type="caution">
    <text evidence="9">The sequence shown here is derived from an EMBL/GenBank/DDBJ whole genome shotgun (WGS) entry which is preliminary data.</text>
</comment>
<dbReference type="Proteomes" id="UP001203297">
    <property type="component" value="Unassembled WGS sequence"/>
</dbReference>
<comment type="subcellular location">
    <subcellularLocation>
        <location evidence="6">Cytoplasm</location>
    </subcellularLocation>
</comment>
<feature type="active site" description="Nucleophile" evidence="6">
    <location>
        <position position="353"/>
    </location>
</feature>
<comment type="subunit">
    <text evidence="6">Heterodimer of a catalytic subunit and an accessory subunit.</text>
</comment>
<comment type="function">
    <text evidence="6">Catalytic subunit of the queuine tRNA-ribosyltransferase (TGT) that catalyzes the base-exchange of a guanine (G) residue with queuine (Q) at position 34 (anticodon wobble position) in tRNAs with GU(N) anticodons (tRNA-Asp, -Asn, -His and -Tyr), resulting in the hypermodified nucleoside queuosine (7-(((4,5-cis-dihydroxy-2-cyclopenten-1-yl)amino)methyl)-7-deazaguanosine). Catalysis occurs through a double-displacement mechanism. The nucleophile active site attacks the C1' of nucleotide 34 to detach the guanine base from the RNA, forming a covalent enzyme-RNA intermediate. The proton acceptor active site deprotonates the incoming queuine, allowing a nucleophilic attack on the C1' of the ribose to form the product.</text>
</comment>
<dbReference type="GO" id="GO:0046872">
    <property type="term" value="F:metal ion binding"/>
    <property type="evidence" value="ECO:0007669"/>
    <property type="project" value="UniProtKB-KW"/>
</dbReference>
<feature type="binding site" evidence="6">
    <location>
        <begin position="178"/>
        <end position="182"/>
    </location>
    <ligand>
        <name>substrate</name>
    </ligand>
</feature>
<keyword evidence="1 6" id="KW-0328">Glycosyltransferase</keyword>
<keyword evidence="4 6" id="KW-0479">Metal-binding</keyword>
<feature type="binding site" evidence="6">
    <location>
        <position position="396"/>
    </location>
    <ligand>
        <name>Zn(2+)</name>
        <dbReference type="ChEBI" id="CHEBI:29105"/>
    </ligand>
</feature>
<evidence type="ECO:0000256" key="2">
    <source>
        <dbReference type="ARBA" id="ARBA00022679"/>
    </source>
</evidence>
<dbReference type="GO" id="GO:0006400">
    <property type="term" value="P:tRNA modification"/>
    <property type="evidence" value="ECO:0007669"/>
    <property type="project" value="InterPro"/>
</dbReference>
<evidence type="ECO:0000259" key="8">
    <source>
        <dbReference type="Pfam" id="PF01702"/>
    </source>
</evidence>
<proteinExistence type="inferred from homology"/>
<feature type="binding site" evidence="6">
    <location>
        <position position="307"/>
    </location>
    <ligand>
        <name>substrate</name>
    </ligand>
</feature>
<dbReference type="GO" id="GO:0008479">
    <property type="term" value="F:tRNA-guanosine(34) queuine transglycosylase activity"/>
    <property type="evidence" value="ECO:0007669"/>
    <property type="project" value="UniProtKB-UniRule"/>
</dbReference>
<comment type="cofactor">
    <cofactor evidence="6">
        <name>Zn(2+)</name>
        <dbReference type="ChEBI" id="CHEBI:29105"/>
    </cofactor>
</comment>
<dbReference type="Pfam" id="PF01702">
    <property type="entry name" value="TGT"/>
    <property type="match status" value="1"/>
</dbReference>
<dbReference type="EC" id="2.4.2.64" evidence="6"/>
<feature type="region of interest" description="Disordered" evidence="7">
    <location>
        <begin position="1"/>
        <end position="33"/>
    </location>
</feature>
<accession>A0AAD4QIR6</accession>
<gene>
    <name evidence="9" type="ORF">B0F90DRAFT_1656252</name>
</gene>
<keyword evidence="5 6" id="KW-0862">Zinc</keyword>
<dbReference type="EMBL" id="WTXG01000279">
    <property type="protein sequence ID" value="KAI0289777.1"/>
    <property type="molecule type" value="Genomic_DNA"/>
</dbReference>
<feature type="binding site" evidence="6">
    <location>
        <position position="391"/>
    </location>
    <ligand>
        <name>Zn(2+)</name>
        <dbReference type="ChEBI" id="CHEBI:29105"/>
    </ligand>
</feature>